<keyword evidence="2" id="KW-0472">Membrane</keyword>
<protein>
    <submittedName>
        <fullName evidence="3">NADH dehydrogenase (Ubiquinone) 1 beta subcomplex subunit 6</fullName>
    </submittedName>
</protein>
<organism evidence="3">
    <name type="scientific">Rhipicephalus appendiculatus</name>
    <name type="common">Brown ear tick</name>
    <dbReference type="NCBI Taxonomy" id="34631"/>
    <lineage>
        <taxon>Eukaryota</taxon>
        <taxon>Metazoa</taxon>
        <taxon>Ecdysozoa</taxon>
        <taxon>Arthropoda</taxon>
        <taxon>Chelicerata</taxon>
        <taxon>Arachnida</taxon>
        <taxon>Acari</taxon>
        <taxon>Parasitiformes</taxon>
        <taxon>Ixodida</taxon>
        <taxon>Ixodoidea</taxon>
        <taxon>Ixodidae</taxon>
        <taxon>Rhipicephalinae</taxon>
        <taxon>Rhipicephalus</taxon>
        <taxon>Rhipicephalus</taxon>
    </lineage>
</organism>
<evidence type="ECO:0000256" key="2">
    <source>
        <dbReference type="SAM" id="Phobius"/>
    </source>
</evidence>
<dbReference type="PANTHER" id="PTHR21106:SF2">
    <property type="entry name" value="NADH DEHYDROGENASE [UBIQUINONE] 1 BETA SUBCOMPLEX SUBUNIT 6"/>
    <property type="match status" value="1"/>
</dbReference>
<dbReference type="GO" id="GO:0006120">
    <property type="term" value="P:mitochondrial electron transport, NADH to ubiquinone"/>
    <property type="evidence" value="ECO:0007669"/>
    <property type="project" value="InterPro"/>
</dbReference>
<keyword evidence="3" id="KW-0830">Ubiquinone</keyword>
<keyword evidence="2" id="KW-1133">Transmembrane helix</keyword>
<reference evidence="3" key="1">
    <citation type="journal article" date="2016" name="Ticks Tick Borne Dis.">
        <title>De novo assembly and annotation of the salivary gland transcriptome of Rhipicephalus appendiculatus male and female ticks during blood feeding.</title>
        <authorList>
            <person name="de Castro M.H."/>
            <person name="de Klerk D."/>
            <person name="Pienaar R."/>
            <person name="Latif A.A."/>
            <person name="Rees D.J."/>
            <person name="Mans B.J."/>
        </authorList>
    </citation>
    <scope>NUCLEOTIDE SEQUENCE</scope>
    <source>
        <tissue evidence="3">Salivary glands</tissue>
    </source>
</reference>
<dbReference type="InterPro" id="IPR019174">
    <property type="entry name" value="NADH_DH_b-subcmplx_su6"/>
</dbReference>
<name>A0A131Z4G5_RHIAP</name>
<dbReference type="PANTHER" id="PTHR21106">
    <property type="entry name" value="NADH DEHYDROGENASE [UBIQUINONE] 1 BETA SUBCOMPLEX SUBUNIT 6"/>
    <property type="match status" value="1"/>
</dbReference>
<dbReference type="GO" id="GO:0005739">
    <property type="term" value="C:mitochondrion"/>
    <property type="evidence" value="ECO:0007669"/>
    <property type="project" value="GOC"/>
</dbReference>
<accession>A0A131Z4G5</accession>
<feature type="transmembrane region" description="Helical" evidence="2">
    <location>
        <begin position="100"/>
        <end position="119"/>
    </location>
</feature>
<evidence type="ECO:0000313" key="3">
    <source>
        <dbReference type="EMBL" id="JAP85655.1"/>
    </source>
</evidence>
<dbReference type="EMBL" id="GEDV01002902">
    <property type="protein sequence ID" value="JAP85655.1"/>
    <property type="molecule type" value="Transcribed_RNA"/>
</dbReference>
<sequence length="175" mass="20431">MADPSKLPHSETGGVRPMSIEGRFANERTRLTGEFTDADRAWRKKWLEDQHLSPNEPRKVPELERALKNPFRRFYRAPMDALFARLEPALGPLMTPAFRWFVPKVFFVYLGGLVLLYNYKYNPHTWQRHGGLLVRQSRPAVYPGDPGWPKASDRTRPQDYADYGFNDRKVLRDNV</sequence>
<dbReference type="Pfam" id="PF09782">
    <property type="entry name" value="NDUF_B6"/>
    <property type="match status" value="1"/>
</dbReference>
<evidence type="ECO:0000256" key="1">
    <source>
        <dbReference type="SAM" id="MobiDB-lite"/>
    </source>
</evidence>
<keyword evidence="2" id="KW-0812">Transmembrane</keyword>
<dbReference type="AlphaFoldDB" id="A0A131Z4G5"/>
<feature type="region of interest" description="Disordered" evidence="1">
    <location>
        <begin position="1"/>
        <end position="20"/>
    </location>
</feature>
<proteinExistence type="predicted"/>